<name>A0ABT5M7W0_9GAMM</name>
<keyword evidence="2" id="KW-1185">Reference proteome</keyword>
<proteinExistence type="predicted"/>
<organism evidence="1 2">
    <name type="scientific">Xenorhabdus aichiensis</name>
    <dbReference type="NCBI Taxonomy" id="3025874"/>
    <lineage>
        <taxon>Bacteria</taxon>
        <taxon>Pseudomonadati</taxon>
        <taxon>Pseudomonadota</taxon>
        <taxon>Gammaproteobacteria</taxon>
        <taxon>Enterobacterales</taxon>
        <taxon>Morganellaceae</taxon>
        <taxon>Xenorhabdus</taxon>
    </lineage>
</organism>
<sequence length="82" mass="9799">MFSTLYHEKSGEGRKYIMEMLKRMAEHVLLERFEQLDKIRMLENGKDKFSLIFTAKKYNDTVFIEKNVSLLDLYLTDKSECP</sequence>
<protein>
    <submittedName>
        <fullName evidence="1">Uncharacterized protein</fullName>
    </submittedName>
</protein>
<dbReference type="EMBL" id="JAQRFO010000068">
    <property type="protein sequence ID" value="MDC9623798.1"/>
    <property type="molecule type" value="Genomic_DNA"/>
</dbReference>
<evidence type="ECO:0000313" key="1">
    <source>
        <dbReference type="EMBL" id="MDC9623798.1"/>
    </source>
</evidence>
<accession>A0ABT5M7W0</accession>
<evidence type="ECO:0000313" key="2">
    <source>
        <dbReference type="Proteomes" id="UP001214757"/>
    </source>
</evidence>
<comment type="caution">
    <text evidence="1">The sequence shown here is derived from an EMBL/GenBank/DDBJ whole genome shotgun (WGS) entry which is preliminary data.</text>
</comment>
<gene>
    <name evidence="1" type="ORF">PSI22_19710</name>
</gene>
<dbReference type="Proteomes" id="UP001214757">
    <property type="component" value="Unassembled WGS sequence"/>
</dbReference>
<reference evidence="1 2" key="1">
    <citation type="submission" date="2023-02" db="EMBL/GenBank/DDBJ databases">
        <title>Entomopathogenic bacteria.</title>
        <authorList>
            <person name="Machado R.A."/>
        </authorList>
    </citation>
    <scope>NUCLEOTIDE SEQUENCE [LARGE SCALE GENOMIC DNA]</scope>
    <source>
        <strain evidence="1 2">XENO-7</strain>
    </source>
</reference>